<dbReference type="InterPro" id="IPR005251">
    <property type="entry name" value="IF-M1Pi"/>
</dbReference>
<dbReference type="EC" id="5.3.1.23" evidence="2"/>
<gene>
    <name evidence="2 3" type="primary">mtnA</name>
    <name evidence="3" type="ORF">LOC71_06450</name>
</gene>
<feature type="active site" description="Proton donor" evidence="2">
    <location>
        <position position="244"/>
    </location>
</feature>
<dbReference type="InterPro" id="IPR037171">
    <property type="entry name" value="NagB/RpiA_transferase-like"/>
</dbReference>
<dbReference type="NCBIfam" id="TIGR00524">
    <property type="entry name" value="eIF-2B_rel"/>
    <property type="match status" value="1"/>
</dbReference>
<dbReference type="PANTHER" id="PTHR43475">
    <property type="entry name" value="METHYLTHIORIBOSE-1-PHOSPHATE ISOMERASE"/>
    <property type="match status" value="1"/>
</dbReference>
<dbReference type="NCBIfam" id="TIGR00512">
    <property type="entry name" value="salvage_mtnA"/>
    <property type="match status" value="1"/>
</dbReference>
<dbReference type="InterPro" id="IPR000649">
    <property type="entry name" value="IF-2B-related"/>
</dbReference>
<keyword evidence="2" id="KW-0486">Methionine biosynthesis</keyword>
<comment type="pathway">
    <text evidence="2">Amino-acid biosynthesis; L-methionine biosynthesis via salvage pathway; L-methionine from S-methyl-5-thio-alpha-D-ribose 1-phosphate: step 1/6.</text>
</comment>
<dbReference type="InterPro" id="IPR042529">
    <property type="entry name" value="IF_2B-like_C"/>
</dbReference>
<proteinExistence type="inferred from homology"/>
<dbReference type="NCBIfam" id="NF004326">
    <property type="entry name" value="PRK05720.1"/>
    <property type="match status" value="1"/>
</dbReference>
<keyword evidence="2" id="KW-0028">Amino-acid biosynthesis</keyword>
<dbReference type="PANTHER" id="PTHR43475:SF1">
    <property type="entry name" value="METHYLTHIORIBOSE-1-PHOSPHATE ISOMERASE"/>
    <property type="match status" value="1"/>
</dbReference>
<comment type="catalytic activity">
    <reaction evidence="2">
        <text>5-(methylsulfanyl)-alpha-D-ribose 1-phosphate = 5-(methylsulfanyl)-D-ribulose 1-phosphate</text>
        <dbReference type="Rhea" id="RHEA:19989"/>
        <dbReference type="ChEBI" id="CHEBI:58533"/>
        <dbReference type="ChEBI" id="CHEBI:58548"/>
        <dbReference type="EC" id="5.3.1.23"/>
    </reaction>
</comment>
<dbReference type="InterPro" id="IPR011559">
    <property type="entry name" value="Initiation_fac_2B_a/b/d"/>
</dbReference>
<comment type="similarity">
    <text evidence="2">Belongs to the EIF-2B alpha/beta/delta subunits family. MtnA subfamily.</text>
</comment>
<dbReference type="InterPro" id="IPR027363">
    <property type="entry name" value="M1Pi_N"/>
</dbReference>
<organism evidence="3 4">
    <name type="scientific">Rhodopirellula halodulae</name>
    <dbReference type="NCBI Taxonomy" id="2894198"/>
    <lineage>
        <taxon>Bacteria</taxon>
        <taxon>Pseudomonadati</taxon>
        <taxon>Planctomycetota</taxon>
        <taxon>Planctomycetia</taxon>
        <taxon>Pirellulales</taxon>
        <taxon>Pirellulaceae</taxon>
        <taxon>Rhodopirellula</taxon>
    </lineage>
</organism>
<feature type="binding site" evidence="2">
    <location>
        <begin position="254"/>
        <end position="255"/>
    </location>
    <ligand>
        <name>substrate</name>
    </ligand>
</feature>
<evidence type="ECO:0000313" key="3">
    <source>
        <dbReference type="EMBL" id="MCC9641909.1"/>
    </source>
</evidence>
<name>A0ABS8NED1_9BACT</name>
<comment type="caution">
    <text evidence="3">The sequence shown here is derived from an EMBL/GenBank/DDBJ whole genome shotgun (WGS) entry which is preliminary data.</text>
</comment>
<keyword evidence="4" id="KW-1185">Reference proteome</keyword>
<accession>A0ABS8NED1</accession>
<sequence>MNDAETIRYHAARDGRPAELDLLDQTKLPGTLTRLVCTDIDQTHDAIRRLVVRGAPAIGIAAAYGVTLTPVDLSPSADLTEAKNRYRQSIDHLATSRPTAVNLFWALDRMRALVDQSVGSVTDLRDQLVTEAIRIHDEDRQMCRSIGANGAPLLARCRRVMTHCNAGSLATSMWGTALAPMYHLHEAGQTLEVFADETRPLLQGARLTAWELHQAGIPVTVCTDSMSGSLMREGKVDAVIVGADRIAANGDVANKIGTYPLAVLARYHKIPFYVAAPTNTFDAELDSGDGIPIEQRSADEVSYPCGTNAPRQTPEGVPVVNPAFDVTPAELVTALVTEKGVISAPNTEKVLSHLRA</sequence>
<feature type="binding site" evidence="2">
    <location>
        <begin position="53"/>
        <end position="55"/>
    </location>
    <ligand>
        <name>substrate</name>
    </ligand>
</feature>
<dbReference type="EMBL" id="JAJKFW010000012">
    <property type="protein sequence ID" value="MCC9641909.1"/>
    <property type="molecule type" value="Genomic_DNA"/>
</dbReference>
<feature type="site" description="Transition state stabilizer" evidence="2">
    <location>
        <position position="164"/>
    </location>
</feature>
<comment type="function">
    <text evidence="2">Catalyzes the interconversion of methylthioribose-1-phosphate (MTR-1-P) into methylthioribulose-1-phosphate (MTRu-1-P).</text>
</comment>
<keyword evidence="1 2" id="KW-0413">Isomerase</keyword>
<protein>
    <recommendedName>
        <fullName evidence="2">Methylthioribose-1-phosphate isomerase</fullName>
        <shortName evidence="2">M1Pi</shortName>
        <shortName evidence="2">MTR-1-P isomerase</shortName>
        <ecNumber evidence="2">5.3.1.23</ecNumber>
    </recommendedName>
    <alternativeName>
        <fullName evidence="2">S-methyl-5-thioribose-1-phosphate isomerase</fullName>
    </alternativeName>
</protein>
<dbReference type="Pfam" id="PF01008">
    <property type="entry name" value="IF-2B"/>
    <property type="match status" value="1"/>
</dbReference>
<dbReference type="GO" id="GO:0046523">
    <property type="term" value="F:S-methyl-5-thioribose-1-phosphate isomerase activity"/>
    <property type="evidence" value="ECO:0007669"/>
    <property type="project" value="UniProtKB-EC"/>
</dbReference>
<dbReference type="Proteomes" id="UP001430306">
    <property type="component" value="Unassembled WGS sequence"/>
</dbReference>
<dbReference type="HAMAP" id="MF_01678">
    <property type="entry name" value="Salvage_MtnA"/>
    <property type="match status" value="1"/>
</dbReference>
<dbReference type="RefSeq" id="WP_230272398.1">
    <property type="nucleotide sequence ID" value="NZ_JAJKFW010000012.1"/>
</dbReference>
<reference evidence="3" key="1">
    <citation type="submission" date="2021-11" db="EMBL/GenBank/DDBJ databases">
        <title>Genome sequence.</title>
        <authorList>
            <person name="Sun Q."/>
        </authorList>
    </citation>
    <scope>NUCLEOTIDE SEQUENCE</scope>
    <source>
        <strain evidence="3">JC740</strain>
    </source>
</reference>
<evidence type="ECO:0000256" key="1">
    <source>
        <dbReference type="ARBA" id="ARBA00023235"/>
    </source>
</evidence>
<feature type="binding site" evidence="2">
    <location>
        <position position="97"/>
    </location>
    <ligand>
        <name>substrate</name>
    </ligand>
</feature>
<evidence type="ECO:0000256" key="2">
    <source>
        <dbReference type="HAMAP-Rule" id="MF_01678"/>
    </source>
</evidence>
<dbReference type="Gene3D" id="1.20.120.420">
    <property type="entry name" value="translation initiation factor eif-2b, domain 1"/>
    <property type="match status" value="1"/>
</dbReference>
<evidence type="ECO:0000313" key="4">
    <source>
        <dbReference type="Proteomes" id="UP001430306"/>
    </source>
</evidence>
<dbReference type="Gene3D" id="3.40.50.10470">
    <property type="entry name" value="Translation initiation factor eif-2b, domain 2"/>
    <property type="match status" value="1"/>
</dbReference>
<dbReference type="SUPFAM" id="SSF100950">
    <property type="entry name" value="NagB/RpiA/CoA transferase-like"/>
    <property type="match status" value="1"/>
</dbReference>
<feature type="binding site" evidence="2">
    <location>
        <position position="203"/>
    </location>
    <ligand>
        <name>substrate</name>
    </ligand>
</feature>